<dbReference type="Pfam" id="PF18891">
    <property type="entry name" value="FANCL_d3"/>
    <property type="match status" value="1"/>
</dbReference>
<dbReference type="InterPro" id="IPR043898">
    <property type="entry name" value="FANCL_d2"/>
</dbReference>
<dbReference type="InterPro" id="IPR044037">
    <property type="entry name" value="FANCL_d3"/>
</dbReference>
<proteinExistence type="predicted"/>
<dbReference type="CDD" id="cd23786">
    <property type="entry name" value="ELF_FANCL"/>
    <property type="match status" value="1"/>
</dbReference>
<dbReference type="InterPro" id="IPR026848">
    <property type="entry name" value="Fancl"/>
</dbReference>
<dbReference type="InterPro" id="IPR026850">
    <property type="entry name" value="FANCL_C"/>
</dbReference>
<evidence type="ECO:0000259" key="3">
    <source>
        <dbReference type="Pfam" id="PF18890"/>
    </source>
</evidence>
<feature type="domain" description="FANCL UBC-like" evidence="4">
    <location>
        <begin position="196"/>
        <end position="292"/>
    </location>
</feature>
<dbReference type="GO" id="GO:0006513">
    <property type="term" value="P:protein monoubiquitination"/>
    <property type="evidence" value="ECO:0007669"/>
    <property type="project" value="TreeGrafter"/>
</dbReference>
<dbReference type="InterPro" id="IPR016135">
    <property type="entry name" value="UBQ-conjugating_enzyme/RWD"/>
</dbReference>
<dbReference type="CDD" id="cd23832">
    <property type="entry name" value="DRWD-C_FANCL"/>
    <property type="match status" value="1"/>
</dbReference>
<evidence type="ECO:0000259" key="2">
    <source>
        <dbReference type="Pfam" id="PF11793"/>
    </source>
</evidence>
<dbReference type="Pfam" id="PF11793">
    <property type="entry name" value="FANCL_C"/>
    <property type="match status" value="1"/>
</dbReference>
<dbReference type="OMA" id="NRPFHAK"/>
<dbReference type="GO" id="GO:0043240">
    <property type="term" value="C:Fanconi anaemia nuclear complex"/>
    <property type="evidence" value="ECO:0007669"/>
    <property type="project" value="InterPro"/>
</dbReference>
<evidence type="ECO:0000259" key="1">
    <source>
        <dbReference type="Pfam" id="PF09765"/>
    </source>
</evidence>
<reference evidence="5 6" key="1">
    <citation type="submission" date="2021-08" db="EMBL/GenBank/DDBJ databases">
        <title>WGS assembly of Ceratopteris richardii.</title>
        <authorList>
            <person name="Marchant D.B."/>
            <person name="Chen G."/>
            <person name="Jenkins J."/>
            <person name="Shu S."/>
            <person name="Leebens-Mack J."/>
            <person name="Grimwood J."/>
            <person name="Schmutz J."/>
            <person name="Soltis P."/>
            <person name="Soltis D."/>
            <person name="Chen Z.-H."/>
        </authorList>
    </citation>
    <scope>NUCLEOTIDE SEQUENCE [LARGE SCALE GENOMIC DNA]</scope>
    <source>
        <strain evidence="5">Whitten #5841</strain>
        <tissue evidence="5">Leaf</tissue>
    </source>
</reference>
<comment type="caution">
    <text evidence="5">The sequence shown here is derived from an EMBL/GenBank/DDBJ whole genome shotgun (WGS) entry which is preliminary data.</text>
</comment>
<evidence type="ECO:0008006" key="7">
    <source>
        <dbReference type="Google" id="ProtNLM"/>
    </source>
</evidence>
<gene>
    <name evidence="5" type="ORF">KP509_23G012300</name>
</gene>
<evidence type="ECO:0000313" key="6">
    <source>
        <dbReference type="Proteomes" id="UP000825935"/>
    </source>
</evidence>
<name>A0A8T2RWY9_CERRI</name>
<feature type="domain" description="FANCL C-terminal" evidence="2">
    <location>
        <begin position="301"/>
        <end position="378"/>
    </location>
</feature>
<dbReference type="EMBL" id="CM035428">
    <property type="protein sequence ID" value="KAH7301099.1"/>
    <property type="molecule type" value="Genomic_DNA"/>
</dbReference>
<evidence type="ECO:0000313" key="5">
    <source>
        <dbReference type="EMBL" id="KAH7301099.1"/>
    </source>
</evidence>
<dbReference type="PANTHER" id="PTHR13206:SF0">
    <property type="entry name" value="E3 UBIQUITIN-PROTEIN LIGASE FANCL"/>
    <property type="match status" value="1"/>
</dbReference>
<dbReference type="SMART" id="SM01197">
    <property type="entry name" value="FANCL_C"/>
    <property type="match status" value="1"/>
</dbReference>
<dbReference type="GO" id="GO:0036297">
    <property type="term" value="P:interstrand cross-link repair"/>
    <property type="evidence" value="ECO:0007669"/>
    <property type="project" value="InterPro"/>
</dbReference>
<dbReference type="CDD" id="cd23831">
    <property type="entry name" value="DRWD-N_FANCL"/>
    <property type="match status" value="1"/>
</dbReference>
<dbReference type="OrthoDB" id="10263265at2759"/>
<dbReference type="InterPro" id="IPR019162">
    <property type="entry name" value="FancL_WD-rpt_cont_dom"/>
</dbReference>
<dbReference type="InterPro" id="IPR013083">
    <property type="entry name" value="Znf_RING/FYVE/PHD"/>
</dbReference>
<dbReference type="CDD" id="cd16490">
    <property type="entry name" value="RING-CH-C4HC3_FANCL"/>
    <property type="match status" value="1"/>
</dbReference>
<dbReference type="Gene3D" id="3.10.110.20">
    <property type="entry name" value="RWD domain-like"/>
    <property type="match status" value="1"/>
</dbReference>
<accession>A0A8T2RWY9</accession>
<feature type="domain" description="Fanconi anemia complex subunit FancL WD-repeat containing" evidence="1">
    <location>
        <begin position="5"/>
        <end position="91"/>
    </location>
</feature>
<organism evidence="5 6">
    <name type="scientific">Ceratopteris richardii</name>
    <name type="common">Triangle waterfern</name>
    <dbReference type="NCBI Taxonomy" id="49495"/>
    <lineage>
        <taxon>Eukaryota</taxon>
        <taxon>Viridiplantae</taxon>
        <taxon>Streptophyta</taxon>
        <taxon>Embryophyta</taxon>
        <taxon>Tracheophyta</taxon>
        <taxon>Polypodiopsida</taxon>
        <taxon>Polypodiidae</taxon>
        <taxon>Polypodiales</taxon>
        <taxon>Pteridineae</taxon>
        <taxon>Pteridaceae</taxon>
        <taxon>Parkerioideae</taxon>
        <taxon>Ceratopteris</taxon>
    </lineage>
</organism>
<dbReference type="GO" id="GO:0061630">
    <property type="term" value="F:ubiquitin protein ligase activity"/>
    <property type="evidence" value="ECO:0007669"/>
    <property type="project" value="TreeGrafter"/>
</dbReference>
<protein>
    <recommendedName>
        <fullName evidence="7">E3 ubiquitin-protein ligase FANCL</fullName>
    </recommendedName>
</protein>
<dbReference type="PANTHER" id="PTHR13206">
    <property type="entry name" value="UBIQUITIN LIGASE PROTEIN PHF9 FANCONI ANEMIA GROUP L PROTEIN"/>
    <property type="match status" value="1"/>
</dbReference>
<dbReference type="Gene3D" id="3.10.110.10">
    <property type="entry name" value="Ubiquitin Conjugating Enzyme"/>
    <property type="match status" value="1"/>
</dbReference>
<evidence type="ECO:0000259" key="4">
    <source>
        <dbReference type="Pfam" id="PF18891"/>
    </source>
</evidence>
<keyword evidence="6" id="KW-1185">Reference proteome</keyword>
<sequence length="382" mass="43502">MGGKEPLLLPLDADLTSYYASFSVHDKEFSFRFFNLPHPSEDGRSSLKDVKMTCDPENRQLLAGFDDILQHRLKECQDLPSFVLELQDILDDISFAHVKLSLPSPNFYRRVIQEIDSIGWNNLAHVGADLTQLKFRIFDHAGREHIIEVALAVNYPKVEPKATADMPCVVDFGWDEGATLKTLLHHYEEAILQYQDFWTIMEDLDKTFWIMEPENPCRSDTFRRIALGGHCSLSVTIDPLAPRSIPECRFFGSDATITPIRSKLTSNIYKWNKAKLLTENLIEILDIVFPLPEVNAQDDISVSCGICYTFRLPDNDPTNKSFGKEGSIPDRACDNGNCGRPFHTDCLVEWMRTISTTRQSFDVLFGECPYCSHPMAVKLRRA</sequence>
<dbReference type="Pfam" id="PF18890">
    <property type="entry name" value="FANCL_d2"/>
    <property type="match status" value="1"/>
</dbReference>
<dbReference type="Proteomes" id="UP000825935">
    <property type="component" value="Chromosome 23"/>
</dbReference>
<dbReference type="Pfam" id="PF09765">
    <property type="entry name" value="FANCL_d1"/>
    <property type="match status" value="1"/>
</dbReference>
<feature type="domain" description="FANCL UBC-like" evidence="3">
    <location>
        <begin position="105"/>
        <end position="194"/>
    </location>
</feature>
<dbReference type="AlphaFoldDB" id="A0A8T2RWY9"/>
<dbReference type="SUPFAM" id="SSF57850">
    <property type="entry name" value="RING/U-box"/>
    <property type="match status" value="1"/>
</dbReference>
<dbReference type="Gene3D" id="3.30.40.10">
    <property type="entry name" value="Zinc/RING finger domain, C3HC4 (zinc finger)"/>
    <property type="match status" value="1"/>
</dbReference>
<dbReference type="InterPro" id="IPR043003">
    <property type="entry name" value="FANCL_d3_sf"/>
</dbReference>